<dbReference type="Pfam" id="PF01370">
    <property type="entry name" value="Epimerase"/>
    <property type="match status" value="1"/>
</dbReference>
<dbReference type="Gene3D" id="3.40.50.720">
    <property type="entry name" value="NAD(P)-binding Rossmann-like Domain"/>
    <property type="match status" value="1"/>
</dbReference>
<evidence type="ECO:0000256" key="1">
    <source>
        <dbReference type="ARBA" id="ARBA00023002"/>
    </source>
</evidence>
<evidence type="ECO:0000313" key="3">
    <source>
        <dbReference type="EMBL" id="GAQ80785.1"/>
    </source>
</evidence>
<evidence type="ECO:0000313" key="4">
    <source>
        <dbReference type="Proteomes" id="UP000054558"/>
    </source>
</evidence>
<evidence type="ECO:0000259" key="2">
    <source>
        <dbReference type="Pfam" id="PF01370"/>
    </source>
</evidence>
<dbReference type="InterPro" id="IPR001509">
    <property type="entry name" value="Epimerase_deHydtase"/>
</dbReference>
<dbReference type="CDD" id="cd08958">
    <property type="entry name" value="FR_SDR_e"/>
    <property type="match status" value="1"/>
</dbReference>
<keyword evidence="4" id="KW-1185">Reference proteome</keyword>
<dbReference type="SUPFAM" id="SSF51735">
    <property type="entry name" value="NAD(P)-binding Rossmann-fold domains"/>
    <property type="match status" value="1"/>
</dbReference>
<dbReference type="STRING" id="105231.A0A1Y1HQ77"/>
<dbReference type="InterPro" id="IPR036291">
    <property type="entry name" value="NAD(P)-bd_dom_sf"/>
</dbReference>
<keyword evidence="1" id="KW-0560">Oxidoreductase</keyword>
<sequence length="324" mass="35635">MVAVTGASGYIGAWLVKLLLEKGYTVRATVRNPNDTQKTAHLRSLPNAETNLSFHKAELLDEGAFGEVFEGVDGVFHMASPFPMAAPEDPEADLIAPAVKGAESAIKAAAGTKKPIKRVVLTSSTAAVRIKQIAPGKAFEEDDWSDEERMRNFKIWYPLSKTLAEKRAWELAKELNVDLVTVNPSMVTGPIIQPSLNTSSNELLKYLDGSVKAYPNSCMVWVDVRDVALAHLIAYEHPDAAGRLFAAPHEISYKELTDFLAKEYPNAPVPRVCADPEGEKNNPPPRNPCSVVKLEKLGLQFRPVWQSFHETLESLKEKGLYTPA</sequence>
<dbReference type="EMBL" id="DF237011">
    <property type="protein sequence ID" value="GAQ80785.1"/>
    <property type="molecule type" value="Genomic_DNA"/>
</dbReference>
<proteinExistence type="predicted"/>
<dbReference type="InterPro" id="IPR050425">
    <property type="entry name" value="NAD(P)_dehydrat-like"/>
</dbReference>
<dbReference type="FunFam" id="3.40.50.720:FF:000085">
    <property type="entry name" value="Dihydroflavonol reductase"/>
    <property type="match status" value="1"/>
</dbReference>
<dbReference type="Proteomes" id="UP000054558">
    <property type="component" value="Unassembled WGS sequence"/>
</dbReference>
<feature type="domain" description="NAD-dependent epimerase/dehydratase" evidence="2">
    <location>
        <begin position="2"/>
        <end position="241"/>
    </location>
</feature>
<reference evidence="3 4" key="1">
    <citation type="journal article" date="2014" name="Nat. Commun.">
        <title>Klebsormidium flaccidum genome reveals primary factors for plant terrestrial adaptation.</title>
        <authorList>
            <person name="Hori K."/>
            <person name="Maruyama F."/>
            <person name="Fujisawa T."/>
            <person name="Togashi T."/>
            <person name="Yamamoto N."/>
            <person name="Seo M."/>
            <person name="Sato S."/>
            <person name="Yamada T."/>
            <person name="Mori H."/>
            <person name="Tajima N."/>
            <person name="Moriyama T."/>
            <person name="Ikeuchi M."/>
            <person name="Watanabe M."/>
            <person name="Wada H."/>
            <person name="Kobayashi K."/>
            <person name="Saito M."/>
            <person name="Masuda T."/>
            <person name="Sasaki-Sekimoto Y."/>
            <person name="Mashiguchi K."/>
            <person name="Awai K."/>
            <person name="Shimojima M."/>
            <person name="Masuda S."/>
            <person name="Iwai M."/>
            <person name="Nobusawa T."/>
            <person name="Narise T."/>
            <person name="Kondo S."/>
            <person name="Saito H."/>
            <person name="Sato R."/>
            <person name="Murakawa M."/>
            <person name="Ihara Y."/>
            <person name="Oshima-Yamada Y."/>
            <person name="Ohtaka K."/>
            <person name="Satoh M."/>
            <person name="Sonobe K."/>
            <person name="Ishii M."/>
            <person name="Ohtani R."/>
            <person name="Kanamori-Sato M."/>
            <person name="Honoki R."/>
            <person name="Miyazaki D."/>
            <person name="Mochizuki H."/>
            <person name="Umetsu J."/>
            <person name="Higashi K."/>
            <person name="Shibata D."/>
            <person name="Kamiya Y."/>
            <person name="Sato N."/>
            <person name="Nakamura Y."/>
            <person name="Tabata S."/>
            <person name="Ida S."/>
            <person name="Kurokawa K."/>
            <person name="Ohta H."/>
        </authorList>
    </citation>
    <scope>NUCLEOTIDE SEQUENCE [LARGE SCALE GENOMIC DNA]</scope>
    <source>
        <strain evidence="3 4">NIES-2285</strain>
    </source>
</reference>
<dbReference type="AlphaFoldDB" id="A0A1Y1HQ77"/>
<accession>A0A1Y1HQ77</accession>
<dbReference type="GO" id="GO:0016616">
    <property type="term" value="F:oxidoreductase activity, acting on the CH-OH group of donors, NAD or NADP as acceptor"/>
    <property type="evidence" value="ECO:0000318"/>
    <property type="project" value="GO_Central"/>
</dbReference>
<organism evidence="3 4">
    <name type="scientific">Klebsormidium nitens</name>
    <name type="common">Green alga</name>
    <name type="synonym">Ulothrix nitens</name>
    <dbReference type="NCBI Taxonomy" id="105231"/>
    <lineage>
        <taxon>Eukaryota</taxon>
        <taxon>Viridiplantae</taxon>
        <taxon>Streptophyta</taxon>
        <taxon>Klebsormidiophyceae</taxon>
        <taxon>Klebsormidiales</taxon>
        <taxon>Klebsormidiaceae</taxon>
        <taxon>Klebsormidium</taxon>
    </lineage>
</organism>
<dbReference type="OMA" id="YESAFIG"/>
<dbReference type="OrthoDB" id="2735536at2759"/>
<protein>
    <submittedName>
        <fullName evidence="3">Cinnamoyl CoA reductase</fullName>
    </submittedName>
</protein>
<dbReference type="PANTHER" id="PTHR10366:SF852">
    <property type="entry name" value="CINNAMOYL-COA REDUCTASE CAD2"/>
    <property type="match status" value="1"/>
</dbReference>
<dbReference type="PANTHER" id="PTHR10366">
    <property type="entry name" value="NAD DEPENDENT EPIMERASE/DEHYDRATASE"/>
    <property type="match status" value="1"/>
</dbReference>
<gene>
    <name evidence="3" type="ORF">KFL_000620190</name>
</gene>
<name>A0A1Y1HQ77_KLENI</name>